<dbReference type="Gene3D" id="3.40.50.450">
    <property type="match status" value="1"/>
</dbReference>
<dbReference type="InterPro" id="IPR007710">
    <property type="entry name" value="Nucleoside_deoxyribTrfase"/>
</dbReference>
<dbReference type="AlphaFoldDB" id="A0A644YTS8"/>
<gene>
    <name evidence="1" type="ORF">SDC9_75984</name>
</gene>
<protein>
    <submittedName>
        <fullName evidence="1">Uncharacterized protein</fullName>
    </submittedName>
</protein>
<dbReference type="SUPFAM" id="SSF52309">
    <property type="entry name" value="N-(deoxy)ribosyltransferase-like"/>
    <property type="match status" value="1"/>
</dbReference>
<sequence>MIYNANASDGTDKYSITLTMKGIEYVEKHKSEIKKSQCFVAMWFNKETENLWTQAILPGCLNAGYYPVRIDKYPHNNNIADEILSGIRKSHFLIADFTVQNRGVYYEAGFARGLGKQVIQLCRDDYFNGADLEHRMHFDNIQVNTIRWQDGNEDALSKEIQFRVESIFGPGEYSKETEL</sequence>
<reference evidence="1" key="1">
    <citation type="submission" date="2019-08" db="EMBL/GenBank/DDBJ databases">
        <authorList>
            <person name="Kucharzyk K."/>
            <person name="Murdoch R.W."/>
            <person name="Higgins S."/>
            <person name="Loffler F."/>
        </authorList>
    </citation>
    <scope>NUCLEOTIDE SEQUENCE</scope>
</reference>
<organism evidence="1">
    <name type="scientific">bioreactor metagenome</name>
    <dbReference type="NCBI Taxonomy" id="1076179"/>
    <lineage>
        <taxon>unclassified sequences</taxon>
        <taxon>metagenomes</taxon>
        <taxon>ecological metagenomes</taxon>
    </lineage>
</organism>
<evidence type="ECO:0000313" key="1">
    <source>
        <dbReference type="EMBL" id="MPM29444.1"/>
    </source>
</evidence>
<dbReference type="Pfam" id="PF05014">
    <property type="entry name" value="Nuc_deoxyrib_tr"/>
    <property type="match status" value="1"/>
</dbReference>
<name>A0A644YTS8_9ZZZZ</name>
<proteinExistence type="predicted"/>
<comment type="caution">
    <text evidence="1">The sequence shown here is derived from an EMBL/GenBank/DDBJ whole genome shotgun (WGS) entry which is preliminary data.</text>
</comment>
<accession>A0A644YTS8</accession>
<dbReference type="EMBL" id="VSSQ01005512">
    <property type="protein sequence ID" value="MPM29444.1"/>
    <property type="molecule type" value="Genomic_DNA"/>
</dbReference>